<accession>A0A8H6GLJ7</accession>
<gene>
    <name evidence="3" type="ORF">HZS61_014786</name>
</gene>
<protein>
    <submittedName>
        <fullName evidence="3">Uncharacterized protein</fullName>
    </submittedName>
</protein>
<evidence type="ECO:0000256" key="1">
    <source>
        <dbReference type="SAM" id="MobiDB-lite"/>
    </source>
</evidence>
<comment type="caution">
    <text evidence="3">The sequence shown here is derived from an EMBL/GenBank/DDBJ whole genome shotgun (WGS) entry which is preliminary data.</text>
</comment>
<feature type="compositionally biased region" description="Pro residues" evidence="1">
    <location>
        <begin position="99"/>
        <end position="109"/>
    </location>
</feature>
<reference evidence="3 4" key="1">
    <citation type="journal article" date="2020" name="bioRxiv">
        <title>A chromosome-scale genome assembly for the Fusarium oxysporum strain Fo5176 to establish a model Arabidopsis-fungal pathosystem.</title>
        <authorList>
            <person name="Fokkens L."/>
            <person name="Guo L."/>
            <person name="Dora S."/>
            <person name="Wang B."/>
            <person name="Ye K."/>
            <person name="Sanchez-Rodriguez C."/>
            <person name="Croll D."/>
        </authorList>
    </citation>
    <scope>NUCLEOTIDE SEQUENCE [LARGE SCALE GENOMIC DNA]</scope>
    <source>
        <strain evidence="3 4">Fo5176</strain>
    </source>
</reference>
<name>A0A8H6GLJ7_FUSOX</name>
<dbReference type="PANTHER" id="PTHR35204:SF1">
    <property type="entry name" value="ENTEROTOXIN"/>
    <property type="match status" value="1"/>
</dbReference>
<evidence type="ECO:0000313" key="3">
    <source>
        <dbReference type="EMBL" id="KAF6520528.1"/>
    </source>
</evidence>
<evidence type="ECO:0000256" key="2">
    <source>
        <dbReference type="SAM" id="SignalP"/>
    </source>
</evidence>
<organism evidence="3 4">
    <name type="scientific">Fusarium oxysporum f. sp. conglutinans</name>
    <dbReference type="NCBI Taxonomy" id="100902"/>
    <lineage>
        <taxon>Eukaryota</taxon>
        <taxon>Fungi</taxon>
        <taxon>Dikarya</taxon>
        <taxon>Ascomycota</taxon>
        <taxon>Pezizomycotina</taxon>
        <taxon>Sordariomycetes</taxon>
        <taxon>Hypocreomycetidae</taxon>
        <taxon>Hypocreales</taxon>
        <taxon>Nectriaceae</taxon>
        <taxon>Fusarium</taxon>
        <taxon>Fusarium oxysporum species complex</taxon>
    </lineage>
</organism>
<evidence type="ECO:0000313" key="4">
    <source>
        <dbReference type="Proteomes" id="UP000593570"/>
    </source>
</evidence>
<dbReference type="PANTHER" id="PTHR35204">
    <property type="entry name" value="YALI0A21131P"/>
    <property type="match status" value="1"/>
</dbReference>
<feature type="compositionally biased region" description="Basic and acidic residues" evidence="1">
    <location>
        <begin position="181"/>
        <end position="192"/>
    </location>
</feature>
<dbReference type="EMBL" id="JACDXP010000007">
    <property type="protein sequence ID" value="KAF6520528.1"/>
    <property type="molecule type" value="Genomic_DNA"/>
</dbReference>
<feature type="chain" id="PRO_5034661427" evidence="2">
    <location>
        <begin position="17"/>
        <end position="489"/>
    </location>
</feature>
<sequence>MALRTTVAAFISLAIASPLSFGPSAETAAQRGPQIFNSVHDSLRKWGSTVHPNGMSLYLATIPEGVLLHHGNGRNETPTSLDWLAYEIEHAEMFARPGRPGPPGPPGPPGGREELRKRECDQVQLVNPSTEPTESTHGWLHTFQTTRPLQFLYIDGMSGDKGNTGVIDSQDYLLRGVREHRNGSQVEEKLETKPPGPPGEFKRAQDLCDLCAEWRLEGVIRAEGAGFEVIKCDFSSGMEQVQSLQRADSQRGPPQDYGPGDGGHRGPPRGPREGPHPPPNYRDIGPGRTILDYSSMVSAFFFPVNLTNPDSNYADLPRLTGTTEDEMLAIREYLATVLDARIASPLEPFTWRDVSDLIVHRYGDEISSIANSSDSTETVASRIRFLVEVFVDYATSDKDVRISQAHKRCSTFYIQTMPLNTDADKLIYAGFEAINAEICTALFKARELLGENGTDADSATLEEIRDTMKALKMFLSWSDYVGKEDDRFP</sequence>
<feature type="region of interest" description="Disordered" evidence="1">
    <location>
        <begin position="181"/>
        <end position="201"/>
    </location>
</feature>
<dbReference type="AlphaFoldDB" id="A0A8H6GLJ7"/>
<feature type="region of interest" description="Disordered" evidence="1">
    <location>
        <begin position="94"/>
        <end position="116"/>
    </location>
</feature>
<dbReference type="Proteomes" id="UP000593570">
    <property type="component" value="Unassembled WGS sequence"/>
</dbReference>
<feature type="region of interest" description="Disordered" evidence="1">
    <location>
        <begin position="241"/>
        <end position="287"/>
    </location>
</feature>
<proteinExistence type="predicted"/>
<keyword evidence="2" id="KW-0732">Signal</keyword>
<dbReference type="InterPro" id="IPR038921">
    <property type="entry name" value="YOR389W-like"/>
</dbReference>
<feature type="signal peptide" evidence="2">
    <location>
        <begin position="1"/>
        <end position="16"/>
    </location>
</feature>